<protein>
    <submittedName>
        <fullName evidence="1">Uncharacterized protein</fullName>
    </submittedName>
</protein>
<name>A0AA87ZX20_FICCA</name>
<gene>
    <name evidence="1" type="ORF">TIFTF001_002870</name>
</gene>
<proteinExistence type="predicted"/>
<evidence type="ECO:0000313" key="1">
    <source>
        <dbReference type="EMBL" id="GMN30576.1"/>
    </source>
</evidence>
<reference evidence="1" key="1">
    <citation type="submission" date="2023-07" db="EMBL/GenBank/DDBJ databases">
        <title>draft genome sequence of fig (Ficus carica).</title>
        <authorList>
            <person name="Takahashi T."/>
            <person name="Nishimura K."/>
        </authorList>
    </citation>
    <scope>NUCLEOTIDE SEQUENCE</scope>
</reference>
<organism evidence="1 2">
    <name type="scientific">Ficus carica</name>
    <name type="common">Common fig</name>
    <dbReference type="NCBI Taxonomy" id="3494"/>
    <lineage>
        <taxon>Eukaryota</taxon>
        <taxon>Viridiplantae</taxon>
        <taxon>Streptophyta</taxon>
        <taxon>Embryophyta</taxon>
        <taxon>Tracheophyta</taxon>
        <taxon>Spermatophyta</taxon>
        <taxon>Magnoliopsida</taxon>
        <taxon>eudicotyledons</taxon>
        <taxon>Gunneridae</taxon>
        <taxon>Pentapetalae</taxon>
        <taxon>rosids</taxon>
        <taxon>fabids</taxon>
        <taxon>Rosales</taxon>
        <taxon>Moraceae</taxon>
        <taxon>Ficeae</taxon>
        <taxon>Ficus</taxon>
    </lineage>
</organism>
<comment type="caution">
    <text evidence="1">The sequence shown here is derived from an EMBL/GenBank/DDBJ whole genome shotgun (WGS) entry which is preliminary data.</text>
</comment>
<evidence type="ECO:0000313" key="2">
    <source>
        <dbReference type="Proteomes" id="UP001187192"/>
    </source>
</evidence>
<dbReference type="EMBL" id="BTGU01000003">
    <property type="protein sequence ID" value="GMN30576.1"/>
    <property type="molecule type" value="Genomic_DNA"/>
</dbReference>
<dbReference type="AlphaFoldDB" id="A0AA87ZX20"/>
<sequence>MGRVRVLRVQLEHNPFFSRVNFGSPEFDPTPIFPNPNQCICVVFESCRHVATRIASPKQGCQFVLPKLAIPTASVLVIENQRFPLGGGGREVTISGGEPSFAGSFCLEKLDL</sequence>
<accession>A0AA87ZX20</accession>
<dbReference type="Proteomes" id="UP001187192">
    <property type="component" value="Unassembled WGS sequence"/>
</dbReference>
<keyword evidence="2" id="KW-1185">Reference proteome</keyword>